<keyword evidence="2" id="KW-0238">DNA-binding</keyword>
<keyword evidence="6" id="KW-1185">Reference proteome</keyword>
<dbReference type="Pfam" id="PF13404">
    <property type="entry name" value="HTH_AsnC-type"/>
    <property type="match status" value="1"/>
</dbReference>
<dbReference type="SUPFAM" id="SSF54909">
    <property type="entry name" value="Dimeric alpha+beta barrel"/>
    <property type="match status" value="1"/>
</dbReference>
<dbReference type="GO" id="GO:0043200">
    <property type="term" value="P:response to amino acid"/>
    <property type="evidence" value="ECO:0007669"/>
    <property type="project" value="TreeGrafter"/>
</dbReference>
<dbReference type="InterPro" id="IPR036388">
    <property type="entry name" value="WH-like_DNA-bd_sf"/>
</dbReference>
<dbReference type="PRINTS" id="PR00033">
    <property type="entry name" value="HTHASNC"/>
</dbReference>
<proteinExistence type="predicted"/>
<protein>
    <submittedName>
        <fullName evidence="5">Transcriptional regulator, AsnC family</fullName>
    </submittedName>
</protein>
<dbReference type="OrthoDB" id="166264at2"/>
<dbReference type="PANTHER" id="PTHR30154">
    <property type="entry name" value="LEUCINE-RESPONSIVE REGULATORY PROTEIN"/>
    <property type="match status" value="1"/>
</dbReference>
<dbReference type="InterPro" id="IPR019887">
    <property type="entry name" value="Tscrpt_reg_AsnC/Lrp_C"/>
</dbReference>
<dbReference type="SUPFAM" id="SSF46785">
    <property type="entry name" value="Winged helix' DNA-binding domain"/>
    <property type="match status" value="1"/>
</dbReference>
<dbReference type="GO" id="GO:0005829">
    <property type="term" value="C:cytosol"/>
    <property type="evidence" value="ECO:0007669"/>
    <property type="project" value="TreeGrafter"/>
</dbReference>
<evidence type="ECO:0000256" key="3">
    <source>
        <dbReference type="ARBA" id="ARBA00023163"/>
    </source>
</evidence>
<feature type="domain" description="HTH asnC-type" evidence="4">
    <location>
        <begin position="7"/>
        <end position="68"/>
    </location>
</feature>
<dbReference type="Gene3D" id="1.10.10.10">
    <property type="entry name" value="Winged helix-like DNA-binding domain superfamily/Winged helix DNA-binding domain"/>
    <property type="match status" value="1"/>
</dbReference>
<dbReference type="InterPro" id="IPR000485">
    <property type="entry name" value="AsnC-type_HTH_dom"/>
</dbReference>
<dbReference type="RefSeq" id="WP_119334836.1">
    <property type="nucleotide sequence ID" value="NZ_AP018558.1"/>
</dbReference>
<sequence length="161" mass="17866">MNAKELLDPVDWEILRLLQRDATHALAAIGEAVGLSPSQVARRKQQLERRGFIKATPAILDGARLGFGVVAFASLWLERHSATRPEAFERAVALLPPIVECHAITGSADYWLKIVVPDLETLGRFVRESVLRLPGVARIETHIRLQGVKETTELPLALVHR</sequence>
<keyword evidence="1" id="KW-0805">Transcription regulation</keyword>
<name>A0A2Z6DXK5_HYDTE</name>
<evidence type="ECO:0000256" key="2">
    <source>
        <dbReference type="ARBA" id="ARBA00023125"/>
    </source>
</evidence>
<dbReference type="PROSITE" id="PS50956">
    <property type="entry name" value="HTH_ASNC_2"/>
    <property type="match status" value="1"/>
</dbReference>
<dbReference type="InterPro" id="IPR011008">
    <property type="entry name" value="Dimeric_a/b-barrel"/>
</dbReference>
<dbReference type="Gene3D" id="3.30.70.920">
    <property type="match status" value="1"/>
</dbReference>
<gene>
    <name evidence="5" type="ORF">HPTL_0791</name>
</gene>
<dbReference type="Proteomes" id="UP000262004">
    <property type="component" value="Chromosome"/>
</dbReference>
<dbReference type="KEGG" id="htl:HPTL_0791"/>
<dbReference type="InterPro" id="IPR036390">
    <property type="entry name" value="WH_DNA-bd_sf"/>
</dbReference>
<evidence type="ECO:0000313" key="6">
    <source>
        <dbReference type="Proteomes" id="UP000262004"/>
    </source>
</evidence>
<keyword evidence="3" id="KW-0804">Transcription</keyword>
<evidence type="ECO:0000259" key="4">
    <source>
        <dbReference type="PROSITE" id="PS50956"/>
    </source>
</evidence>
<dbReference type="AlphaFoldDB" id="A0A2Z6DXK5"/>
<reference evidence="5 6" key="1">
    <citation type="submission" date="2018-04" db="EMBL/GenBank/DDBJ databases">
        <title>Complete genome sequence of Hydrogenophilus thermoluteolus TH-1.</title>
        <authorList>
            <person name="Arai H."/>
        </authorList>
    </citation>
    <scope>NUCLEOTIDE SEQUENCE [LARGE SCALE GENOMIC DNA]</scope>
    <source>
        <strain evidence="5 6">TH-1</strain>
    </source>
</reference>
<evidence type="ECO:0000313" key="5">
    <source>
        <dbReference type="EMBL" id="BBD77059.1"/>
    </source>
</evidence>
<organism evidence="5 6">
    <name type="scientific">Hydrogenophilus thermoluteolus</name>
    <name type="common">Pseudomonas hydrogenothermophila</name>
    <dbReference type="NCBI Taxonomy" id="297"/>
    <lineage>
        <taxon>Bacteria</taxon>
        <taxon>Pseudomonadati</taxon>
        <taxon>Pseudomonadota</taxon>
        <taxon>Hydrogenophilia</taxon>
        <taxon>Hydrogenophilales</taxon>
        <taxon>Hydrogenophilaceae</taxon>
        <taxon>Hydrogenophilus</taxon>
    </lineage>
</organism>
<evidence type="ECO:0000256" key="1">
    <source>
        <dbReference type="ARBA" id="ARBA00023015"/>
    </source>
</evidence>
<dbReference type="EMBL" id="AP018558">
    <property type="protein sequence ID" value="BBD77059.1"/>
    <property type="molecule type" value="Genomic_DNA"/>
</dbReference>
<dbReference type="PANTHER" id="PTHR30154:SF34">
    <property type="entry name" value="TRANSCRIPTIONAL REGULATOR AZLB"/>
    <property type="match status" value="1"/>
</dbReference>
<dbReference type="GO" id="GO:0043565">
    <property type="term" value="F:sequence-specific DNA binding"/>
    <property type="evidence" value="ECO:0007669"/>
    <property type="project" value="InterPro"/>
</dbReference>
<dbReference type="Pfam" id="PF01037">
    <property type="entry name" value="AsnC_trans_reg"/>
    <property type="match status" value="1"/>
</dbReference>
<dbReference type="SMART" id="SM00344">
    <property type="entry name" value="HTH_ASNC"/>
    <property type="match status" value="1"/>
</dbReference>
<accession>A0A2Z6DXK5</accession>
<dbReference type="InterPro" id="IPR019888">
    <property type="entry name" value="Tscrpt_reg_AsnC-like"/>
</dbReference>